<reference evidence="5" key="1">
    <citation type="submission" date="2016-06" db="UniProtKB">
        <authorList>
            <consortium name="WormBaseParasite"/>
        </authorList>
    </citation>
    <scope>IDENTIFICATION</scope>
</reference>
<dbReference type="SUPFAM" id="SSF109905">
    <property type="entry name" value="Surp module (SWAP domain)"/>
    <property type="match status" value="1"/>
</dbReference>
<feature type="transmembrane region" description="Helical" evidence="1">
    <location>
        <begin position="80"/>
        <end position="99"/>
    </location>
</feature>
<keyword evidence="1" id="KW-0472">Membrane</keyword>
<dbReference type="PROSITE" id="PS50128">
    <property type="entry name" value="SURP"/>
    <property type="match status" value="1"/>
</dbReference>
<evidence type="ECO:0000256" key="1">
    <source>
        <dbReference type="SAM" id="Phobius"/>
    </source>
</evidence>
<keyword evidence="1" id="KW-0812">Transmembrane</keyword>
<dbReference type="Pfam" id="PF01805">
    <property type="entry name" value="Surp"/>
    <property type="match status" value="1"/>
</dbReference>
<dbReference type="PANTHER" id="PTHR12323:SF0">
    <property type="entry name" value="CALCIUM HOMEOSTASIS ENDOPLASMIC RETICULUM PROTEIN"/>
    <property type="match status" value="1"/>
</dbReference>
<evidence type="ECO:0000259" key="2">
    <source>
        <dbReference type="PROSITE" id="PS50128"/>
    </source>
</evidence>
<dbReference type="InterPro" id="IPR000061">
    <property type="entry name" value="Surp"/>
</dbReference>
<dbReference type="Proteomes" id="UP000279833">
    <property type="component" value="Unassembled WGS sequence"/>
</dbReference>
<protein>
    <submittedName>
        <fullName evidence="5">SURP motif domain-containing protein</fullName>
    </submittedName>
</protein>
<dbReference type="GO" id="GO:0003723">
    <property type="term" value="F:RNA binding"/>
    <property type="evidence" value="ECO:0007669"/>
    <property type="project" value="InterPro"/>
</dbReference>
<evidence type="ECO:0000313" key="5">
    <source>
        <dbReference type="WBParaSite" id="SCUD_0000637201-mRNA-1"/>
    </source>
</evidence>
<dbReference type="GO" id="GO:0006874">
    <property type="term" value="P:intracellular calcium ion homeostasis"/>
    <property type="evidence" value="ECO:0007669"/>
    <property type="project" value="TreeGrafter"/>
</dbReference>
<keyword evidence="4" id="KW-1185">Reference proteome</keyword>
<proteinExistence type="predicted"/>
<name>A0A183JUI1_9TREM</name>
<keyword evidence="1" id="KW-1133">Transmembrane helix</keyword>
<dbReference type="WBParaSite" id="SCUD_0000637201-mRNA-1">
    <property type="protein sequence ID" value="SCUD_0000637201-mRNA-1"/>
    <property type="gene ID" value="SCUD_0000637201"/>
</dbReference>
<feature type="transmembrane region" description="Helical" evidence="1">
    <location>
        <begin position="119"/>
        <end position="138"/>
    </location>
</feature>
<dbReference type="InterPro" id="IPR035967">
    <property type="entry name" value="SWAP/Surp_sf"/>
</dbReference>
<dbReference type="GO" id="GO:0006396">
    <property type="term" value="P:RNA processing"/>
    <property type="evidence" value="ECO:0007669"/>
    <property type="project" value="InterPro"/>
</dbReference>
<evidence type="ECO:0000313" key="3">
    <source>
        <dbReference type="EMBL" id="VDP03400.1"/>
    </source>
</evidence>
<accession>A0A183JUI1</accession>
<organism evidence="5">
    <name type="scientific">Schistosoma curassoni</name>
    <dbReference type="NCBI Taxonomy" id="6186"/>
    <lineage>
        <taxon>Eukaryota</taxon>
        <taxon>Metazoa</taxon>
        <taxon>Spiralia</taxon>
        <taxon>Lophotrochozoa</taxon>
        <taxon>Platyhelminthes</taxon>
        <taxon>Trematoda</taxon>
        <taxon>Digenea</taxon>
        <taxon>Strigeidida</taxon>
        <taxon>Schistosomatoidea</taxon>
        <taxon>Schistosomatidae</taxon>
        <taxon>Schistosoma</taxon>
    </lineage>
</organism>
<dbReference type="EMBL" id="UZAK01013795">
    <property type="protein sequence ID" value="VDP03400.1"/>
    <property type="molecule type" value="Genomic_DNA"/>
</dbReference>
<evidence type="ECO:0000313" key="4">
    <source>
        <dbReference type="Proteomes" id="UP000279833"/>
    </source>
</evidence>
<reference evidence="3 4" key="2">
    <citation type="submission" date="2018-11" db="EMBL/GenBank/DDBJ databases">
        <authorList>
            <consortium name="Pathogen Informatics"/>
        </authorList>
    </citation>
    <scope>NUCLEOTIDE SEQUENCE [LARGE SCALE GENOMIC DNA]</scope>
    <source>
        <strain evidence="3">Dakar</strain>
        <strain evidence="4">Dakar, Senegal</strain>
    </source>
</reference>
<dbReference type="PANTHER" id="PTHR12323">
    <property type="entry name" value="SR-RELATED CTD ASSOCIATED FACTOR 6"/>
    <property type="match status" value="1"/>
</dbReference>
<dbReference type="STRING" id="6186.A0A183JUI1"/>
<dbReference type="GO" id="GO:0048471">
    <property type="term" value="C:perinuclear region of cytoplasm"/>
    <property type="evidence" value="ECO:0007669"/>
    <property type="project" value="TreeGrafter"/>
</dbReference>
<feature type="domain" description="SURP motif" evidence="2">
    <location>
        <begin position="15"/>
        <end position="59"/>
    </location>
</feature>
<dbReference type="SMART" id="SM00648">
    <property type="entry name" value="SWAP"/>
    <property type="match status" value="1"/>
</dbReference>
<sequence length="140" mass="16124">MASPLPPVDIEQQNIIDKLAEFVARNGPEFEALTSEKQRDNPKFAFLRGGQFHEYYMFRVNEARKIWQQQYSTKNKSHQVGVILFDNFIPGFIWFLMHIRGQGGCFVCGRFVIFTKVSVIGPGLSIRFFAGAMFFGIVRH</sequence>
<gene>
    <name evidence="3" type="ORF">SCUD_LOCUS6372</name>
</gene>
<dbReference type="Gene3D" id="1.10.10.790">
    <property type="entry name" value="Surp module"/>
    <property type="match status" value="1"/>
</dbReference>
<dbReference type="AlphaFoldDB" id="A0A183JUI1"/>